<feature type="transmembrane region" description="Helical" evidence="7">
    <location>
        <begin position="406"/>
        <end position="427"/>
    </location>
</feature>
<dbReference type="InterPro" id="IPR000276">
    <property type="entry name" value="GPCR_Rhodpsn"/>
</dbReference>
<dbReference type="PROSITE" id="PS00237">
    <property type="entry name" value="G_PROTEIN_RECEP_F1_1"/>
    <property type="match status" value="1"/>
</dbReference>
<feature type="transmembrane region" description="Helical" evidence="7">
    <location>
        <begin position="133"/>
        <end position="152"/>
    </location>
</feature>
<dbReference type="PRINTS" id="PR00237">
    <property type="entry name" value="GPCRRHODOPSN"/>
</dbReference>
<keyword evidence="3 6" id="KW-0812">Transmembrane</keyword>
<dbReference type="Proteomes" id="UP000683360">
    <property type="component" value="Unassembled WGS sequence"/>
</dbReference>
<dbReference type="CDD" id="cd00637">
    <property type="entry name" value="7tm_classA_rhodopsin-like"/>
    <property type="match status" value="1"/>
</dbReference>
<keyword evidence="5 7" id="KW-0472">Membrane</keyword>
<dbReference type="PROSITE" id="PS50262">
    <property type="entry name" value="G_PROTEIN_RECEP_F1_2"/>
    <property type="match status" value="1"/>
</dbReference>
<protein>
    <recommendedName>
        <fullName evidence="8">G-protein coupled receptors family 1 profile domain-containing protein</fullName>
    </recommendedName>
</protein>
<dbReference type="AlphaFoldDB" id="A0A8S3PRD6"/>
<proteinExistence type="inferred from homology"/>
<comment type="subcellular location">
    <subcellularLocation>
        <location evidence="1">Cell membrane</location>
        <topology evidence="1">Multi-pass membrane protein</topology>
    </subcellularLocation>
</comment>
<gene>
    <name evidence="9" type="ORF">MEDL_2097</name>
</gene>
<keyword evidence="6" id="KW-0807">Transducer</keyword>
<keyword evidence="6" id="KW-0675">Receptor</keyword>
<evidence type="ECO:0000313" key="10">
    <source>
        <dbReference type="Proteomes" id="UP000683360"/>
    </source>
</evidence>
<evidence type="ECO:0000256" key="6">
    <source>
        <dbReference type="RuleBase" id="RU000688"/>
    </source>
</evidence>
<feature type="transmembrane region" description="Helical" evidence="7">
    <location>
        <begin position="20"/>
        <end position="39"/>
    </location>
</feature>
<comment type="similarity">
    <text evidence="6">Belongs to the G-protein coupled receptor 1 family.</text>
</comment>
<keyword evidence="10" id="KW-1185">Reference proteome</keyword>
<dbReference type="EMBL" id="CAJPWZ010000140">
    <property type="protein sequence ID" value="CAG2186561.1"/>
    <property type="molecule type" value="Genomic_DNA"/>
</dbReference>
<evidence type="ECO:0000259" key="8">
    <source>
        <dbReference type="PROSITE" id="PS50262"/>
    </source>
</evidence>
<comment type="caution">
    <text evidence="9">The sequence shown here is derived from an EMBL/GenBank/DDBJ whole genome shotgun (WGS) entry which is preliminary data.</text>
</comment>
<evidence type="ECO:0000256" key="3">
    <source>
        <dbReference type="ARBA" id="ARBA00022692"/>
    </source>
</evidence>
<organism evidence="9 10">
    <name type="scientific">Mytilus edulis</name>
    <name type="common">Blue mussel</name>
    <dbReference type="NCBI Taxonomy" id="6550"/>
    <lineage>
        <taxon>Eukaryota</taxon>
        <taxon>Metazoa</taxon>
        <taxon>Spiralia</taxon>
        <taxon>Lophotrochozoa</taxon>
        <taxon>Mollusca</taxon>
        <taxon>Bivalvia</taxon>
        <taxon>Autobranchia</taxon>
        <taxon>Pteriomorphia</taxon>
        <taxon>Mytilida</taxon>
        <taxon>Mytiloidea</taxon>
        <taxon>Mytilidae</taxon>
        <taxon>Mytilinae</taxon>
        <taxon>Mytilus</taxon>
    </lineage>
</organism>
<sequence length="450" mass="50492">MANSNNSTLGIVSEPPGHGFIVATFAIFTIAVNVIFFIIGLKKLEKKAHNMLVVCLCGSNCLYGFSLFIIIFTGKEGTSIKFDVLCLSQITFYFVSTSATLTIALMICIERFVTVKLNNFGSLNRNDSWKKKLTVLMLIFTTMYVILCIIAVPRIQNRTNICYLEVFYNKVYYQIIMGLLSSLFIIIILIITVLYVMILCIIFRILKRDVSVAPNDNMLFIPNNQHRRQNRQKQREKEAPNAMNIRFGGLFDVEEVGTKEHTEISTKNASSQALDNKQPEDLQLGYSIKNANATELLSNSSKMNLKFKLHNEGSTLMMNECTFDEQPIAGIIRCDDIVVGVSLDSARSSKSEEKTKIDNLKTATRQWEFRAIATSGYVIGTTLVLRGPLVLLMAIDAFGMEVPNGIGDLAAILVAVQCLIDPFVYAFRFHTVRRTLKGIICCEKTENQTL</sequence>
<evidence type="ECO:0000313" key="9">
    <source>
        <dbReference type="EMBL" id="CAG2186561.1"/>
    </source>
</evidence>
<accession>A0A8S3PRD6</accession>
<feature type="transmembrane region" description="Helical" evidence="7">
    <location>
        <begin position="371"/>
        <end position="394"/>
    </location>
</feature>
<feature type="domain" description="G-protein coupled receptors family 1 profile" evidence="8">
    <location>
        <begin position="30"/>
        <end position="425"/>
    </location>
</feature>
<name>A0A8S3PRD6_MYTED</name>
<evidence type="ECO:0000256" key="5">
    <source>
        <dbReference type="ARBA" id="ARBA00023136"/>
    </source>
</evidence>
<evidence type="ECO:0000256" key="7">
    <source>
        <dbReference type="SAM" id="Phobius"/>
    </source>
</evidence>
<feature type="transmembrane region" description="Helical" evidence="7">
    <location>
        <begin position="92"/>
        <end position="113"/>
    </location>
</feature>
<reference evidence="9" key="1">
    <citation type="submission" date="2021-03" db="EMBL/GenBank/DDBJ databases">
        <authorList>
            <person name="Bekaert M."/>
        </authorList>
    </citation>
    <scope>NUCLEOTIDE SEQUENCE</scope>
</reference>
<evidence type="ECO:0000256" key="1">
    <source>
        <dbReference type="ARBA" id="ARBA00004651"/>
    </source>
</evidence>
<evidence type="ECO:0000256" key="2">
    <source>
        <dbReference type="ARBA" id="ARBA00022475"/>
    </source>
</evidence>
<dbReference type="OrthoDB" id="10345681at2759"/>
<dbReference type="GO" id="GO:0005886">
    <property type="term" value="C:plasma membrane"/>
    <property type="evidence" value="ECO:0007669"/>
    <property type="project" value="UniProtKB-SubCell"/>
</dbReference>
<keyword evidence="4 7" id="KW-1133">Transmembrane helix</keyword>
<evidence type="ECO:0000256" key="4">
    <source>
        <dbReference type="ARBA" id="ARBA00022989"/>
    </source>
</evidence>
<dbReference type="InterPro" id="IPR017452">
    <property type="entry name" value="GPCR_Rhodpsn_7TM"/>
</dbReference>
<keyword evidence="2" id="KW-1003">Cell membrane</keyword>
<keyword evidence="6" id="KW-0297">G-protein coupled receptor</keyword>
<feature type="transmembrane region" description="Helical" evidence="7">
    <location>
        <begin position="172"/>
        <end position="203"/>
    </location>
</feature>
<dbReference type="GO" id="GO:0004930">
    <property type="term" value="F:G protein-coupled receptor activity"/>
    <property type="evidence" value="ECO:0007669"/>
    <property type="project" value="UniProtKB-KW"/>
</dbReference>
<dbReference type="SUPFAM" id="SSF81321">
    <property type="entry name" value="Family A G protein-coupled receptor-like"/>
    <property type="match status" value="1"/>
</dbReference>
<dbReference type="Gene3D" id="1.20.1070.10">
    <property type="entry name" value="Rhodopsin 7-helix transmembrane proteins"/>
    <property type="match status" value="2"/>
</dbReference>
<dbReference type="PANTHER" id="PTHR22750">
    <property type="entry name" value="G-PROTEIN COUPLED RECEPTOR"/>
    <property type="match status" value="1"/>
</dbReference>
<feature type="transmembrane region" description="Helical" evidence="7">
    <location>
        <begin position="51"/>
        <end position="72"/>
    </location>
</feature>